<dbReference type="SUPFAM" id="SSF54637">
    <property type="entry name" value="Thioesterase/thiol ester dehydrase-isomerase"/>
    <property type="match status" value="1"/>
</dbReference>
<dbReference type="Pfam" id="PF20789">
    <property type="entry name" value="4HBT_3C"/>
    <property type="match status" value="1"/>
</dbReference>
<feature type="domain" description="Acyl-CoA thioesterase-like C-terminal" evidence="1">
    <location>
        <begin position="6"/>
        <end position="69"/>
    </location>
</feature>
<accession>A0ABU3T1F2</accession>
<evidence type="ECO:0000313" key="2">
    <source>
        <dbReference type="EMBL" id="MDU0356060.1"/>
    </source>
</evidence>
<protein>
    <submittedName>
        <fullName evidence="2">Thioesterase family protein</fullName>
    </submittedName>
</protein>
<organism evidence="2 3">
    <name type="scientific">Paraglaciecola aquimarina</name>
    <dbReference type="NCBI Taxonomy" id="1235557"/>
    <lineage>
        <taxon>Bacteria</taxon>
        <taxon>Pseudomonadati</taxon>
        <taxon>Pseudomonadota</taxon>
        <taxon>Gammaproteobacteria</taxon>
        <taxon>Alteromonadales</taxon>
        <taxon>Alteromonadaceae</taxon>
        <taxon>Paraglaciecola</taxon>
    </lineage>
</organism>
<keyword evidence="3" id="KW-1185">Reference proteome</keyword>
<name>A0ABU3T1F2_9ALTE</name>
<dbReference type="InterPro" id="IPR029069">
    <property type="entry name" value="HotDog_dom_sf"/>
</dbReference>
<dbReference type="Proteomes" id="UP001247805">
    <property type="component" value="Unassembled WGS sequence"/>
</dbReference>
<dbReference type="Gene3D" id="2.40.160.210">
    <property type="entry name" value="Acyl-CoA thioesterase, double hotdog domain"/>
    <property type="match status" value="1"/>
</dbReference>
<gene>
    <name evidence="2" type="ORF">RS130_21120</name>
</gene>
<comment type="caution">
    <text evidence="2">The sequence shown here is derived from an EMBL/GenBank/DDBJ whole genome shotgun (WGS) entry which is preliminary data.</text>
</comment>
<dbReference type="InterPro" id="IPR049450">
    <property type="entry name" value="ACOT8-like_C"/>
</dbReference>
<reference evidence="2 3" key="1">
    <citation type="submission" date="2023-10" db="EMBL/GenBank/DDBJ databases">
        <title>Glaciecola aquimarina strain GGW-M5 nov., isolated from a coastal seawater.</title>
        <authorList>
            <person name="Bayburt H."/>
            <person name="Kim J.M."/>
            <person name="Choi B.J."/>
            <person name="Jeon C.O."/>
        </authorList>
    </citation>
    <scope>NUCLEOTIDE SEQUENCE [LARGE SCALE GENOMIC DNA]</scope>
    <source>
        <strain evidence="2 3">KCTC 32108</strain>
    </source>
</reference>
<dbReference type="InterPro" id="IPR042171">
    <property type="entry name" value="Acyl-CoA_hotdog"/>
</dbReference>
<dbReference type="EMBL" id="JAWDIO010000002">
    <property type="protein sequence ID" value="MDU0356060.1"/>
    <property type="molecule type" value="Genomic_DNA"/>
</dbReference>
<sequence length="71" mass="8129">MQMFRLPKMSSTMNWSLEFIYPHNPMKNDDWCGYQAITRQASDGYAHTEANVWDSAGNLIAISRQVVTVFG</sequence>
<evidence type="ECO:0000259" key="1">
    <source>
        <dbReference type="Pfam" id="PF20789"/>
    </source>
</evidence>
<proteinExistence type="predicted"/>
<evidence type="ECO:0000313" key="3">
    <source>
        <dbReference type="Proteomes" id="UP001247805"/>
    </source>
</evidence>